<dbReference type="EMBL" id="CP142726">
    <property type="protein sequence ID" value="WUR02173.1"/>
    <property type="molecule type" value="Genomic_DNA"/>
</dbReference>
<sequence>MFLISTKFGMIPNIVSDIESLKKDRILFIDDFIFRDCIFFHQNISLRDFCNIKKDIKIYLMFKNNLKNQRRIVTSKRGNMSINKEEYDKYIKILQPDYYQDFSSTKIINNINNININNVIKDIKTLEEFNKLKSNTLFGTTFINKLVEENKMLQIIDNQLVVSEDIFDCKCTDLSPGYLKHLLEMKEINFKYYLTIHNYNQLEKILKK</sequence>
<name>A0AAX4J8E7_9MICR</name>
<reference evidence="1" key="1">
    <citation type="journal article" date="2024" name="BMC Genomics">
        <title>Functional annotation of a divergent genome using sequence and structure-based similarity.</title>
        <authorList>
            <person name="Svedberg D."/>
            <person name="Winiger R.R."/>
            <person name="Berg A."/>
            <person name="Sharma H."/>
            <person name="Tellgren-Roth C."/>
            <person name="Debrunner-Vossbrinck B.A."/>
            <person name="Vossbrinck C.R."/>
            <person name="Barandun J."/>
        </authorList>
    </citation>
    <scope>NUCLEOTIDE SEQUENCE</scope>
    <source>
        <strain evidence="1">Illinois isolate</strain>
    </source>
</reference>
<dbReference type="GeneID" id="90539977"/>
<keyword evidence="2" id="KW-1185">Reference proteome</keyword>
<dbReference type="GO" id="GO:0006400">
    <property type="term" value="P:tRNA modification"/>
    <property type="evidence" value="ECO:0007669"/>
    <property type="project" value="InterPro"/>
</dbReference>
<dbReference type="SUPFAM" id="SSF51713">
    <property type="entry name" value="tRNA-guanine transglycosylase"/>
    <property type="match status" value="1"/>
</dbReference>
<gene>
    <name evidence="1" type="ORF">VNE69_01112</name>
</gene>
<dbReference type="InterPro" id="IPR036511">
    <property type="entry name" value="TGT-like_sf"/>
</dbReference>
<protein>
    <submittedName>
        <fullName evidence="1">Queuine tRNA-ribosyltransferase accessory subunit 2</fullName>
    </submittedName>
</protein>
<proteinExistence type="predicted"/>
<dbReference type="KEGG" id="vnx:VNE69_01112"/>
<dbReference type="RefSeq" id="XP_065328318.1">
    <property type="nucleotide sequence ID" value="XM_065472246.1"/>
</dbReference>
<evidence type="ECO:0000313" key="2">
    <source>
        <dbReference type="Proteomes" id="UP001334084"/>
    </source>
</evidence>
<evidence type="ECO:0000313" key="1">
    <source>
        <dbReference type="EMBL" id="WUR02173.1"/>
    </source>
</evidence>
<dbReference type="AlphaFoldDB" id="A0AAX4J8E7"/>
<dbReference type="Proteomes" id="UP001334084">
    <property type="component" value="Chromosome 1"/>
</dbReference>
<accession>A0AAX4J8E7</accession>
<organism evidence="1 2">
    <name type="scientific">Vairimorpha necatrix</name>
    <dbReference type="NCBI Taxonomy" id="6039"/>
    <lineage>
        <taxon>Eukaryota</taxon>
        <taxon>Fungi</taxon>
        <taxon>Fungi incertae sedis</taxon>
        <taxon>Microsporidia</taxon>
        <taxon>Nosematidae</taxon>
        <taxon>Vairimorpha</taxon>
    </lineage>
</organism>